<name>A0A174IL82_9FIRM</name>
<dbReference type="InterPro" id="IPR055170">
    <property type="entry name" value="GFO_IDH_MocA-like_dom"/>
</dbReference>
<dbReference type="Gene3D" id="3.30.360.10">
    <property type="entry name" value="Dihydrodipicolinate Reductase, domain 2"/>
    <property type="match status" value="1"/>
</dbReference>
<protein>
    <submittedName>
        <fullName evidence="4">Lipopolysaccharide biosynthesis protein</fullName>
        <ecNumber evidence="4">1.1.99.28</ecNumber>
    </submittedName>
</protein>
<dbReference type="Pfam" id="PF22725">
    <property type="entry name" value="GFO_IDH_MocA_C3"/>
    <property type="match status" value="1"/>
</dbReference>
<evidence type="ECO:0000256" key="1">
    <source>
        <dbReference type="ARBA" id="ARBA00023002"/>
    </source>
</evidence>
<dbReference type="Proteomes" id="UP000095651">
    <property type="component" value="Unassembled WGS sequence"/>
</dbReference>
<dbReference type="Pfam" id="PF01408">
    <property type="entry name" value="GFO_IDH_MocA"/>
    <property type="match status" value="1"/>
</dbReference>
<evidence type="ECO:0000259" key="3">
    <source>
        <dbReference type="Pfam" id="PF22725"/>
    </source>
</evidence>
<dbReference type="InterPro" id="IPR050463">
    <property type="entry name" value="Gfo/Idh/MocA_oxidrdct_glycsds"/>
</dbReference>
<feature type="domain" description="GFO/IDH/MocA-like oxidoreductase" evidence="3">
    <location>
        <begin position="149"/>
        <end position="277"/>
    </location>
</feature>
<evidence type="ECO:0000313" key="5">
    <source>
        <dbReference type="Proteomes" id="UP000095651"/>
    </source>
</evidence>
<sequence length="373" mass="41990">MKKYRIGLVGFAHMHVLDQIKPFLSMPERVEWIGASDIKPMVESEYFESSSRSMNLKLCQEQCGFTRVFEDYRDLLDLKPDLVLVNCENAFHGIIIPEILMRGIHVVVEKPLAYSTEHAMAIARASRIGKADCMVNWPTTWQASVRLGQKLVSEGVVGKVYRFQFRNPDSMGPFSYGQVMTDRQLGKEWWHQEAAGGGSLLDYCCYGTILSNWYLGEKPQGVYGLKANFNHRFGDAEDYASLMVRYPEAVSILEGTWNTISSGYPSGPIVWGEKGALIVENGGDHGIHANVCVYLDRYSTTPSKVYCSDDYPLPEGRSNLAQEVFHHLETGEPVHYTMDLNNNLWSAAMLDAGIRSSRSLKMEEVKTACWTIG</sequence>
<keyword evidence="1 4" id="KW-0560">Oxidoreductase</keyword>
<accession>A0A174IL82</accession>
<dbReference type="AlphaFoldDB" id="A0A174IL82"/>
<dbReference type="EMBL" id="CYZE01000013">
    <property type="protein sequence ID" value="CUO86297.1"/>
    <property type="molecule type" value="Genomic_DNA"/>
</dbReference>
<dbReference type="SUPFAM" id="SSF55347">
    <property type="entry name" value="Glyceraldehyde-3-phosphate dehydrogenase-like, C-terminal domain"/>
    <property type="match status" value="1"/>
</dbReference>
<dbReference type="Gene3D" id="3.40.50.720">
    <property type="entry name" value="NAD(P)-binding Rossmann-like Domain"/>
    <property type="match status" value="1"/>
</dbReference>
<dbReference type="PANTHER" id="PTHR43818">
    <property type="entry name" value="BCDNA.GH03377"/>
    <property type="match status" value="1"/>
</dbReference>
<organism evidence="4 5">
    <name type="scientific">Hungatella hathewayi</name>
    <dbReference type="NCBI Taxonomy" id="154046"/>
    <lineage>
        <taxon>Bacteria</taxon>
        <taxon>Bacillati</taxon>
        <taxon>Bacillota</taxon>
        <taxon>Clostridia</taxon>
        <taxon>Lachnospirales</taxon>
        <taxon>Lachnospiraceae</taxon>
        <taxon>Hungatella</taxon>
    </lineage>
</organism>
<dbReference type="PANTHER" id="PTHR43818:SF11">
    <property type="entry name" value="BCDNA.GH03377"/>
    <property type="match status" value="1"/>
</dbReference>
<dbReference type="GO" id="GO:0000166">
    <property type="term" value="F:nucleotide binding"/>
    <property type="evidence" value="ECO:0007669"/>
    <property type="project" value="InterPro"/>
</dbReference>
<proteinExistence type="predicted"/>
<evidence type="ECO:0000313" key="4">
    <source>
        <dbReference type="EMBL" id="CUO86297.1"/>
    </source>
</evidence>
<evidence type="ECO:0000259" key="2">
    <source>
        <dbReference type="Pfam" id="PF01408"/>
    </source>
</evidence>
<gene>
    <name evidence="4" type="primary">gfo_3</name>
    <name evidence="4" type="ORF">ERS852407_04208</name>
</gene>
<dbReference type="EC" id="1.1.99.28" evidence="4"/>
<dbReference type="InterPro" id="IPR036291">
    <property type="entry name" value="NAD(P)-bd_dom_sf"/>
</dbReference>
<reference evidence="4 5" key="1">
    <citation type="submission" date="2015-09" db="EMBL/GenBank/DDBJ databases">
        <authorList>
            <consortium name="Pathogen Informatics"/>
        </authorList>
    </citation>
    <scope>NUCLEOTIDE SEQUENCE [LARGE SCALE GENOMIC DNA]</scope>
    <source>
        <strain evidence="4 5">2789STDY5608850</strain>
    </source>
</reference>
<dbReference type="SUPFAM" id="SSF51735">
    <property type="entry name" value="NAD(P)-binding Rossmann-fold domains"/>
    <property type="match status" value="1"/>
</dbReference>
<dbReference type="RefSeq" id="WP_055658123.1">
    <property type="nucleotide sequence ID" value="NZ_CABIXC010000013.1"/>
</dbReference>
<dbReference type="GO" id="GO:0047061">
    <property type="term" value="F:glucose-fructose oxidoreductase activity"/>
    <property type="evidence" value="ECO:0007669"/>
    <property type="project" value="UniProtKB-EC"/>
</dbReference>
<dbReference type="InterPro" id="IPR000683">
    <property type="entry name" value="Gfo/Idh/MocA-like_OxRdtase_N"/>
</dbReference>
<feature type="domain" description="Gfo/Idh/MocA-like oxidoreductase N-terminal" evidence="2">
    <location>
        <begin position="55"/>
        <end position="134"/>
    </location>
</feature>